<protein>
    <recommendedName>
        <fullName evidence="4">DUF1772 domain-containing protein</fullName>
    </recommendedName>
</protein>
<name>A0ABT8HTN5_9BACL</name>
<dbReference type="Proteomes" id="UP001172721">
    <property type="component" value="Unassembled WGS sequence"/>
</dbReference>
<evidence type="ECO:0000313" key="3">
    <source>
        <dbReference type="Proteomes" id="UP001172721"/>
    </source>
</evidence>
<evidence type="ECO:0000313" key="2">
    <source>
        <dbReference type="EMBL" id="MDN4524126.1"/>
    </source>
</evidence>
<evidence type="ECO:0000256" key="1">
    <source>
        <dbReference type="SAM" id="Phobius"/>
    </source>
</evidence>
<feature type="transmembrane region" description="Helical" evidence="1">
    <location>
        <begin position="57"/>
        <end position="77"/>
    </location>
</feature>
<feature type="transmembrane region" description="Helical" evidence="1">
    <location>
        <begin position="133"/>
        <end position="153"/>
    </location>
</feature>
<keyword evidence="1" id="KW-0812">Transmembrane</keyword>
<dbReference type="RefSeq" id="WP_301165176.1">
    <property type="nucleotide sequence ID" value="NZ_JAUHTR010000002.1"/>
</dbReference>
<keyword evidence="1" id="KW-1133">Transmembrane helix</keyword>
<evidence type="ECO:0008006" key="4">
    <source>
        <dbReference type="Google" id="ProtNLM"/>
    </source>
</evidence>
<reference evidence="2" key="1">
    <citation type="submission" date="2023-07" db="EMBL/GenBank/DDBJ databases">
        <title>Fictibacillus sp. isolated from freshwater pond.</title>
        <authorList>
            <person name="Kirdat K."/>
            <person name="Bhat A."/>
            <person name="Mourya A."/>
            <person name="Yadav A."/>
        </authorList>
    </citation>
    <scope>NUCLEOTIDE SEQUENCE</scope>
    <source>
        <strain evidence="2">NE201</strain>
    </source>
</reference>
<feature type="transmembrane region" description="Helical" evidence="1">
    <location>
        <begin position="84"/>
        <end position="103"/>
    </location>
</feature>
<dbReference type="EMBL" id="JAUHTR010000002">
    <property type="protein sequence ID" value="MDN4524126.1"/>
    <property type="molecule type" value="Genomic_DNA"/>
</dbReference>
<sequence>MKRLTFLSILSHLWVQWIMLGSILADTFMLYPNIFYNVPQSLQTGMDFMKVASPHTYFPPLGAASIVTGILALALGWRFKVARYWILFSMLMIVVEGAVSMIFEWPRNEIMFIEGTKMHSAAFLQQTAHEFLIVHWFRVAFNIIASILIFIGFMRYDKS</sequence>
<organism evidence="2 3">
    <name type="scientific">Fictibacillus fluitans</name>
    <dbReference type="NCBI Taxonomy" id="3058422"/>
    <lineage>
        <taxon>Bacteria</taxon>
        <taxon>Bacillati</taxon>
        <taxon>Bacillota</taxon>
        <taxon>Bacilli</taxon>
        <taxon>Bacillales</taxon>
        <taxon>Fictibacillaceae</taxon>
        <taxon>Fictibacillus</taxon>
    </lineage>
</organism>
<comment type="caution">
    <text evidence="2">The sequence shown here is derived from an EMBL/GenBank/DDBJ whole genome shotgun (WGS) entry which is preliminary data.</text>
</comment>
<keyword evidence="1" id="KW-0472">Membrane</keyword>
<proteinExistence type="predicted"/>
<keyword evidence="3" id="KW-1185">Reference proteome</keyword>
<gene>
    <name evidence="2" type="ORF">QYB97_06555</name>
</gene>
<accession>A0ABT8HTN5</accession>